<comment type="caution">
    <text evidence="3">The sequence shown here is derived from an EMBL/GenBank/DDBJ whole genome shotgun (WGS) entry which is preliminary data.</text>
</comment>
<protein>
    <submittedName>
        <fullName evidence="3">Helix-turn-helix transcriptional regulator</fullName>
    </submittedName>
</protein>
<evidence type="ECO:0000256" key="1">
    <source>
        <dbReference type="ARBA" id="ARBA00023125"/>
    </source>
</evidence>
<dbReference type="PANTHER" id="PTHR46558:SF11">
    <property type="entry name" value="HTH-TYPE TRANSCRIPTIONAL REGULATOR XRE"/>
    <property type="match status" value="1"/>
</dbReference>
<name>A0A9D1AP28_9FIRM</name>
<feature type="domain" description="HTH cro/C1-type" evidence="2">
    <location>
        <begin position="9"/>
        <end position="63"/>
    </location>
</feature>
<dbReference type="CDD" id="cd00093">
    <property type="entry name" value="HTH_XRE"/>
    <property type="match status" value="1"/>
</dbReference>
<reference evidence="3" key="1">
    <citation type="submission" date="2020-10" db="EMBL/GenBank/DDBJ databases">
        <authorList>
            <person name="Gilroy R."/>
        </authorList>
    </citation>
    <scope>NUCLEOTIDE SEQUENCE</scope>
    <source>
        <strain evidence="3">ChiSxjej1B13-7958</strain>
    </source>
</reference>
<dbReference type="Proteomes" id="UP000824242">
    <property type="component" value="Unassembled WGS sequence"/>
</dbReference>
<dbReference type="PROSITE" id="PS50943">
    <property type="entry name" value="HTH_CROC1"/>
    <property type="match status" value="1"/>
</dbReference>
<gene>
    <name evidence="3" type="ORF">IAB89_11010</name>
</gene>
<dbReference type="PANTHER" id="PTHR46558">
    <property type="entry name" value="TRACRIPTIONAL REGULATORY PROTEIN-RELATED-RELATED"/>
    <property type="match status" value="1"/>
</dbReference>
<dbReference type="EMBL" id="DVGZ01000119">
    <property type="protein sequence ID" value="HIR48162.1"/>
    <property type="molecule type" value="Genomic_DNA"/>
</dbReference>
<dbReference type="Pfam" id="PF01381">
    <property type="entry name" value="HTH_3"/>
    <property type="match status" value="1"/>
</dbReference>
<dbReference type="Gene3D" id="1.10.260.40">
    <property type="entry name" value="lambda repressor-like DNA-binding domains"/>
    <property type="match status" value="1"/>
</dbReference>
<sequence>MNSHFPRIITLLRKERGLSQKKAAEALQISQALLSHYEKGIRECGLDFVVRAADFYGVSCDYLLGRTPDRSGAILTMEDIPDPDAAGKENRFRGSLLPTLNKKLIANSLNIVYDLLQNCNNKAVTNEISGALSASVYKAFRILYSANSKNPQGMFAVPERLSKGAADAAQSIAESNAACLMAGEDAGELEGIGKDEPPALSPEQISERYPLFANSLFNLIRNTEARMGISPQGKKDK</sequence>
<evidence type="ECO:0000259" key="2">
    <source>
        <dbReference type="PROSITE" id="PS50943"/>
    </source>
</evidence>
<dbReference type="GO" id="GO:0003677">
    <property type="term" value="F:DNA binding"/>
    <property type="evidence" value="ECO:0007669"/>
    <property type="project" value="UniProtKB-KW"/>
</dbReference>
<evidence type="ECO:0000313" key="4">
    <source>
        <dbReference type="Proteomes" id="UP000824242"/>
    </source>
</evidence>
<keyword evidence="1" id="KW-0238">DNA-binding</keyword>
<proteinExistence type="predicted"/>
<dbReference type="SUPFAM" id="SSF47413">
    <property type="entry name" value="lambda repressor-like DNA-binding domains"/>
    <property type="match status" value="1"/>
</dbReference>
<reference evidence="3" key="2">
    <citation type="journal article" date="2021" name="PeerJ">
        <title>Extensive microbial diversity within the chicken gut microbiome revealed by metagenomics and culture.</title>
        <authorList>
            <person name="Gilroy R."/>
            <person name="Ravi A."/>
            <person name="Getino M."/>
            <person name="Pursley I."/>
            <person name="Horton D.L."/>
            <person name="Alikhan N.F."/>
            <person name="Baker D."/>
            <person name="Gharbi K."/>
            <person name="Hall N."/>
            <person name="Watson M."/>
            <person name="Adriaenssens E.M."/>
            <person name="Foster-Nyarko E."/>
            <person name="Jarju S."/>
            <person name="Secka A."/>
            <person name="Antonio M."/>
            <person name="Oren A."/>
            <person name="Chaudhuri R.R."/>
            <person name="La Ragione R."/>
            <person name="Hildebrand F."/>
            <person name="Pallen M.J."/>
        </authorList>
    </citation>
    <scope>NUCLEOTIDE SEQUENCE</scope>
    <source>
        <strain evidence="3">ChiSxjej1B13-7958</strain>
    </source>
</reference>
<dbReference type="InterPro" id="IPR010982">
    <property type="entry name" value="Lambda_DNA-bd_dom_sf"/>
</dbReference>
<evidence type="ECO:0000313" key="3">
    <source>
        <dbReference type="EMBL" id="HIR48162.1"/>
    </source>
</evidence>
<organism evidence="3 4">
    <name type="scientific">Candidatus Caccousia avicola</name>
    <dbReference type="NCBI Taxonomy" id="2840721"/>
    <lineage>
        <taxon>Bacteria</taxon>
        <taxon>Bacillati</taxon>
        <taxon>Bacillota</taxon>
        <taxon>Clostridia</taxon>
        <taxon>Eubacteriales</taxon>
        <taxon>Oscillospiraceae</taxon>
        <taxon>Oscillospiraceae incertae sedis</taxon>
        <taxon>Candidatus Caccousia</taxon>
    </lineage>
</organism>
<accession>A0A9D1AP28</accession>
<dbReference type="AlphaFoldDB" id="A0A9D1AP28"/>
<dbReference type="InterPro" id="IPR001387">
    <property type="entry name" value="Cro/C1-type_HTH"/>
</dbReference>
<dbReference type="SMART" id="SM00530">
    <property type="entry name" value="HTH_XRE"/>
    <property type="match status" value="1"/>
</dbReference>